<keyword evidence="2" id="KW-1185">Reference proteome</keyword>
<comment type="caution">
    <text evidence="1">The sequence shown here is derived from an EMBL/GenBank/DDBJ whole genome shotgun (WGS) entry which is preliminary data.</text>
</comment>
<sequence>MVLEATEIGLGRATYPHTLGVLCIGRILMPIPLLCVYRVSHRTGTSIIFHQARDTNFWNHDIVGNDDKVKRENGAYIDTLRKKRKGFSQRISCRTHQRRRHDRRLIV</sequence>
<dbReference type="Proteomes" id="UP000614350">
    <property type="component" value="Unassembled WGS sequence"/>
</dbReference>
<evidence type="ECO:0000313" key="1">
    <source>
        <dbReference type="EMBL" id="KAF7382730.1"/>
    </source>
</evidence>
<gene>
    <name evidence="1" type="ORF">HZH66_013132</name>
</gene>
<reference evidence="1" key="1">
    <citation type="journal article" date="2020" name="G3 (Bethesda)">
        <title>High-Quality Assemblies for Three Invasive Social Wasps from the &lt;i&gt;Vespula&lt;/i&gt; Genus.</title>
        <authorList>
            <person name="Harrop T.W.R."/>
            <person name="Guhlin J."/>
            <person name="McLaughlin G.M."/>
            <person name="Permina E."/>
            <person name="Stockwell P."/>
            <person name="Gilligan J."/>
            <person name="Le Lec M.F."/>
            <person name="Gruber M.A.M."/>
            <person name="Quinn O."/>
            <person name="Lovegrove M."/>
            <person name="Duncan E.J."/>
            <person name="Remnant E.J."/>
            <person name="Van Eeckhoven J."/>
            <person name="Graham B."/>
            <person name="Knapp R.A."/>
            <person name="Langford K.W."/>
            <person name="Kronenberg Z."/>
            <person name="Press M.O."/>
            <person name="Eacker S.M."/>
            <person name="Wilson-Rankin E.E."/>
            <person name="Purcell J."/>
            <person name="Lester P.J."/>
            <person name="Dearden P.K."/>
        </authorList>
    </citation>
    <scope>NUCLEOTIDE SEQUENCE</scope>
    <source>
        <strain evidence="1">Marl-1</strain>
    </source>
</reference>
<dbReference type="EMBL" id="JACSEA010000018">
    <property type="protein sequence ID" value="KAF7382730.1"/>
    <property type="molecule type" value="Genomic_DNA"/>
</dbReference>
<name>A0A834MSB3_VESVU</name>
<dbReference type="AlphaFoldDB" id="A0A834MSB3"/>
<organism evidence="1 2">
    <name type="scientific">Vespula vulgaris</name>
    <name type="common">Yellow jacket</name>
    <name type="synonym">Wasp</name>
    <dbReference type="NCBI Taxonomy" id="7454"/>
    <lineage>
        <taxon>Eukaryota</taxon>
        <taxon>Metazoa</taxon>
        <taxon>Ecdysozoa</taxon>
        <taxon>Arthropoda</taxon>
        <taxon>Hexapoda</taxon>
        <taxon>Insecta</taxon>
        <taxon>Pterygota</taxon>
        <taxon>Neoptera</taxon>
        <taxon>Endopterygota</taxon>
        <taxon>Hymenoptera</taxon>
        <taxon>Apocrita</taxon>
        <taxon>Aculeata</taxon>
        <taxon>Vespoidea</taxon>
        <taxon>Vespidae</taxon>
        <taxon>Vespinae</taxon>
        <taxon>Vespula</taxon>
    </lineage>
</organism>
<accession>A0A834MSB3</accession>
<evidence type="ECO:0000313" key="2">
    <source>
        <dbReference type="Proteomes" id="UP000614350"/>
    </source>
</evidence>
<protein>
    <submittedName>
        <fullName evidence="1">Uncharacterized protein</fullName>
    </submittedName>
</protein>
<proteinExistence type="predicted"/>